<keyword evidence="3" id="KW-0418">Kinase</keyword>
<keyword evidence="2 6" id="KW-0547">Nucleotide-binding</keyword>
<dbReference type="PANTHER" id="PTHR11042">
    <property type="entry name" value="EUKARYOTIC TRANSLATION INITIATION FACTOR 2-ALPHA KINASE EIF2-ALPHA KINASE -RELATED"/>
    <property type="match status" value="1"/>
</dbReference>
<dbReference type="GO" id="GO:0005524">
    <property type="term" value="F:ATP binding"/>
    <property type="evidence" value="ECO:0007669"/>
    <property type="project" value="UniProtKB-UniRule"/>
</dbReference>
<dbReference type="GO" id="GO:0005634">
    <property type="term" value="C:nucleus"/>
    <property type="evidence" value="ECO:0007669"/>
    <property type="project" value="TreeGrafter"/>
</dbReference>
<reference evidence="8" key="1">
    <citation type="submission" date="2021-06" db="EMBL/GenBank/DDBJ databases">
        <authorList>
            <person name="Kallberg Y."/>
            <person name="Tangrot J."/>
            <person name="Rosling A."/>
        </authorList>
    </citation>
    <scope>NUCLEOTIDE SEQUENCE</scope>
    <source>
        <strain evidence="8">IA702</strain>
    </source>
</reference>
<dbReference type="Proteomes" id="UP000789572">
    <property type="component" value="Unassembled WGS sequence"/>
</dbReference>
<dbReference type="Pfam" id="PF00069">
    <property type="entry name" value="Pkinase"/>
    <property type="match status" value="1"/>
</dbReference>
<accession>A0A9N8ZCK7</accession>
<dbReference type="InterPro" id="IPR050339">
    <property type="entry name" value="CC_SR_Kinase"/>
</dbReference>
<organism evidence="8 9">
    <name type="scientific">Paraglomus occultum</name>
    <dbReference type="NCBI Taxonomy" id="144539"/>
    <lineage>
        <taxon>Eukaryota</taxon>
        <taxon>Fungi</taxon>
        <taxon>Fungi incertae sedis</taxon>
        <taxon>Mucoromycota</taxon>
        <taxon>Glomeromycotina</taxon>
        <taxon>Glomeromycetes</taxon>
        <taxon>Paraglomerales</taxon>
        <taxon>Paraglomeraceae</taxon>
        <taxon>Paraglomus</taxon>
    </lineage>
</organism>
<evidence type="ECO:0000256" key="4">
    <source>
        <dbReference type="ARBA" id="ARBA00022840"/>
    </source>
</evidence>
<dbReference type="EMBL" id="CAJVPJ010000115">
    <property type="protein sequence ID" value="CAG8480521.1"/>
    <property type="molecule type" value="Genomic_DNA"/>
</dbReference>
<evidence type="ECO:0000256" key="5">
    <source>
        <dbReference type="ARBA" id="ARBA00037982"/>
    </source>
</evidence>
<dbReference type="InterPro" id="IPR011009">
    <property type="entry name" value="Kinase-like_dom_sf"/>
</dbReference>
<dbReference type="Gene3D" id="3.30.200.20">
    <property type="entry name" value="Phosphorylase Kinase, domain 1"/>
    <property type="match status" value="1"/>
</dbReference>
<protein>
    <submittedName>
        <fullName evidence="8">5191_t:CDS:1</fullName>
    </submittedName>
</protein>
<proteinExistence type="inferred from homology"/>
<dbReference type="PROSITE" id="PS00107">
    <property type="entry name" value="PROTEIN_KINASE_ATP"/>
    <property type="match status" value="1"/>
</dbReference>
<dbReference type="InterPro" id="IPR008271">
    <property type="entry name" value="Ser/Thr_kinase_AS"/>
</dbReference>
<dbReference type="SMART" id="SM00220">
    <property type="entry name" value="S_TKc"/>
    <property type="match status" value="1"/>
</dbReference>
<evidence type="ECO:0000256" key="6">
    <source>
        <dbReference type="PROSITE-ProRule" id="PRU10141"/>
    </source>
</evidence>
<evidence type="ECO:0000313" key="8">
    <source>
        <dbReference type="EMBL" id="CAG8480521.1"/>
    </source>
</evidence>
<feature type="domain" description="Protein kinase" evidence="7">
    <location>
        <begin position="251"/>
        <end position="503"/>
    </location>
</feature>
<dbReference type="PROSITE" id="PS50011">
    <property type="entry name" value="PROTEIN_KINASE_DOM"/>
    <property type="match status" value="1"/>
</dbReference>
<dbReference type="InterPro" id="IPR000719">
    <property type="entry name" value="Prot_kinase_dom"/>
</dbReference>
<sequence length="560" mass="63097">MASSMENSEQSFYNSPTSTLPAPHLFPLSSPTTPATSCKSSTIHSNNYLTPQWMHARPVQSAFMSTGLLLKKNKQKAHSSAIACTVPGTPNKGTPENLMSRFQCDSPGATCPGTPIREFGRDDILEYSPNSPSMPETPLRRFSTCQRLSTPGSFPSYPSTPVPCSADTSDFASLSPFVATSPHNVGSTDFLRRLSNKVSLSTKARDYVTMYPRFLNLKYLEHERRYSESGICGNKDNNNGRTFSTYLDRSFEIISLLGSGEFSDAYEVCDKRSGQYYAIKKTKLKYAGLSDRRKRLEEVEIMWKLEPHPHCVQLIQAWEERGHLYLQLELCDNGSLYEFIDNYCAEEQIDEIRIWKILTDLALGIKHIHDHNIVHLDLKPANIFITKQLCLKIGDFGLATELPLREDIEDREGDREYISLEALNGHYGKEADIFSLGLIIFELAASIILPDNGPEWDKLRSGIIRDFHFISISSTLVALIESMLRPDYKQRPTADEILSHPVVQFIVKSRENGLMVKGTLDVDDHVIIESVKNVIESCEDKSIWEKEEDSANIFEDGGEK</sequence>
<dbReference type="OrthoDB" id="5337378at2759"/>
<dbReference type="Gene3D" id="1.10.510.10">
    <property type="entry name" value="Transferase(Phosphotransferase) domain 1"/>
    <property type="match status" value="1"/>
</dbReference>
<comment type="caution">
    <text evidence="8">The sequence shown here is derived from an EMBL/GenBank/DDBJ whole genome shotgun (WGS) entry which is preliminary data.</text>
</comment>
<dbReference type="AlphaFoldDB" id="A0A9N8ZCK7"/>
<dbReference type="InterPro" id="IPR017441">
    <property type="entry name" value="Protein_kinase_ATP_BS"/>
</dbReference>
<dbReference type="PROSITE" id="PS00108">
    <property type="entry name" value="PROTEIN_KINASE_ST"/>
    <property type="match status" value="1"/>
</dbReference>
<feature type="binding site" evidence="6">
    <location>
        <position position="281"/>
    </location>
    <ligand>
        <name>ATP</name>
        <dbReference type="ChEBI" id="CHEBI:30616"/>
    </ligand>
</feature>
<comment type="similarity">
    <text evidence="5">Belongs to the protein kinase superfamily. Ser/Thr protein kinase family. GCN2 subfamily.</text>
</comment>
<keyword evidence="4 6" id="KW-0067">ATP-binding</keyword>
<dbReference type="SUPFAM" id="SSF56112">
    <property type="entry name" value="Protein kinase-like (PK-like)"/>
    <property type="match status" value="1"/>
</dbReference>
<dbReference type="PANTHER" id="PTHR11042:SF190">
    <property type="entry name" value="MITOSIS INHIBITOR PROTEIN KINASE MIK1"/>
    <property type="match status" value="1"/>
</dbReference>
<name>A0A9N8ZCK7_9GLOM</name>
<dbReference type="GO" id="GO:0005737">
    <property type="term" value="C:cytoplasm"/>
    <property type="evidence" value="ECO:0007669"/>
    <property type="project" value="TreeGrafter"/>
</dbReference>
<evidence type="ECO:0000256" key="1">
    <source>
        <dbReference type="ARBA" id="ARBA00022679"/>
    </source>
</evidence>
<keyword evidence="1" id="KW-0808">Transferase</keyword>
<dbReference type="GO" id="GO:0110031">
    <property type="term" value="P:negative regulation of G2/MI transition of meiotic cell cycle"/>
    <property type="evidence" value="ECO:0007669"/>
    <property type="project" value="TreeGrafter"/>
</dbReference>
<evidence type="ECO:0000256" key="2">
    <source>
        <dbReference type="ARBA" id="ARBA00022741"/>
    </source>
</evidence>
<evidence type="ECO:0000313" key="9">
    <source>
        <dbReference type="Proteomes" id="UP000789572"/>
    </source>
</evidence>
<evidence type="ECO:0000256" key="3">
    <source>
        <dbReference type="ARBA" id="ARBA00022777"/>
    </source>
</evidence>
<dbReference type="GO" id="GO:0004713">
    <property type="term" value="F:protein tyrosine kinase activity"/>
    <property type="evidence" value="ECO:0007669"/>
    <property type="project" value="TreeGrafter"/>
</dbReference>
<evidence type="ECO:0000259" key="7">
    <source>
        <dbReference type="PROSITE" id="PS50011"/>
    </source>
</evidence>
<keyword evidence="9" id="KW-1185">Reference proteome</keyword>
<gene>
    <name evidence="8" type="ORF">POCULU_LOCUS1519</name>
</gene>